<evidence type="ECO:0000313" key="3">
    <source>
        <dbReference type="Proteomes" id="UP000269493"/>
    </source>
</evidence>
<dbReference type="Pfam" id="PF00583">
    <property type="entry name" value="Acetyltransf_1"/>
    <property type="match status" value="1"/>
</dbReference>
<reference evidence="2 3" key="1">
    <citation type="submission" date="2018-10" db="EMBL/GenBank/DDBJ databases">
        <title>Genomic Encyclopedia of Archaeal and Bacterial Type Strains, Phase II (KMG-II): from individual species to whole genera.</title>
        <authorList>
            <person name="Goeker M."/>
        </authorList>
    </citation>
    <scope>NUCLEOTIDE SEQUENCE [LARGE SCALE GENOMIC DNA]</scope>
    <source>
        <strain evidence="2 3">NSB1</strain>
    </source>
</reference>
<gene>
    <name evidence="2" type="ORF">BC742_1486</name>
</gene>
<evidence type="ECO:0000259" key="1">
    <source>
        <dbReference type="PROSITE" id="PS51186"/>
    </source>
</evidence>
<dbReference type="EMBL" id="RBXN01000004">
    <property type="protein sequence ID" value="RKT58405.1"/>
    <property type="molecule type" value="Genomic_DNA"/>
</dbReference>
<name>A0A495WC97_9BACT</name>
<comment type="caution">
    <text evidence="2">The sequence shown here is derived from an EMBL/GenBank/DDBJ whole genome shotgun (WGS) entry which is preliminary data.</text>
</comment>
<dbReference type="Gene3D" id="3.40.630.30">
    <property type="match status" value="1"/>
</dbReference>
<dbReference type="CDD" id="cd04301">
    <property type="entry name" value="NAT_SF"/>
    <property type="match status" value="1"/>
</dbReference>
<dbReference type="InterPro" id="IPR000182">
    <property type="entry name" value="GNAT_dom"/>
</dbReference>
<dbReference type="RefSeq" id="WP_022603060.1">
    <property type="nucleotide sequence ID" value="NZ_KI440835.1"/>
</dbReference>
<evidence type="ECO:0000313" key="2">
    <source>
        <dbReference type="EMBL" id="RKT58405.1"/>
    </source>
</evidence>
<dbReference type="GO" id="GO:0016747">
    <property type="term" value="F:acyltransferase activity, transferring groups other than amino-acyl groups"/>
    <property type="evidence" value="ECO:0007669"/>
    <property type="project" value="InterPro"/>
</dbReference>
<keyword evidence="2" id="KW-0808">Transferase</keyword>
<proteinExistence type="predicted"/>
<organism evidence="2 3">
    <name type="scientific">Coprobacter fastidiosus NSB1 = JCM 33896</name>
    <dbReference type="NCBI Taxonomy" id="1349822"/>
    <lineage>
        <taxon>Bacteria</taxon>
        <taxon>Pseudomonadati</taxon>
        <taxon>Bacteroidota</taxon>
        <taxon>Bacteroidia</taxon>
        <taxon>Bacteroidales</taxon>
        <taxon>Barnesiellaceae</taxon>
        <taxon>Coprobacter</taxon>
    </lineage>
</organism>
<accession>A0A495WC97</accession>
<feature type="domain" description="N-acetyltransferase" evidence="1">
    <location>
        <begin position="5"/>
        <end position="151"/>
    </location>
</feature>
<keyword evidence="3" id="KW-1185">Reference proteome</keyword>
<dbReference type="AlphaFoldDB" id="A0A495WC97"/>
<dbReference type="OrthoDB" id="961272at2"/>
<dbReference type="GeneID" id="92928706"/>
<dbReference type="InterPro" id="IPR016181">
    <property type="entry name" value="Acyl_CoA_acyltransferase"/>
</dbReference>
<sequence length="158" mass="18635">MENSITIREYGPADKVAVMNLIRLNTPEYFALEEEADLNEYLENKRELYYVLIFDGDIVGCGGINFVKNGKVAKISWDILHPEYQRRSFGSQLLRYRIDKLKTIEGVREIMVRTSQLAYGFYEKHGFVLSEIKKDYWAKGFDMYCMKYKMKDLLEKGR</sequence>
<protein>
    <submittedName>
        <fullName evidence="2">N-acetylglutamate synthase-like GNAT family acetyltransferase</fullName>
    </submittedName>
</protein>
<dbReference type="Proteomes" id="UP000269493">
    <property type="component" value="Unassembled WGS sequence"/>
</dbReference>
<dbReference type="SUPFAM" id="SSF55729">
    <property type="entry name" value="Acyl-CoA N-acyltransferases (Nat)"/>
    <property type="match status" value="1"/>
</dbReference>
<dbReference type="PROSITE" id="PS51186">
    <property type="entry name" value="GNAT"/>
    <property type="match status" value="1"/>
</dbReference>